<evidence type="ECO:0000256" key="2">
    <source>
        <dbReference type="ARBA" id="ARBA00004496"/>
    </source>
</evidence>
<evidence type="ECO:0000256" key="1">
    <source>
        <dbReference type="ARBA" id="ARBA00004123"/>
    </source>
</evidence>
<accession>L8H0T0</accession>
<feature type="compositionally biased region" description="Basic residues" evidence="10">
    <location>
        <begin position="164"/>
        <end position="173"/>
    </location>
</feature>
<dbReference type="STRING" id="1257118.L8H0T0"/>
<keyword evidence="5" id="KW-0597">Phosphoprotein</keyword>
<feature type="domain" description="Chromo" evidence="11">
    <location>
        <begin position="411"/>
        <end position="469"/>
    </location>
</feature>
<dbReference type="GO" id="GO:0005634">
    <property type="term" value="C:nucleus"/>
    <property type="evidence" value="ECO:0007669"/>
    <property type="project" value="UniProtKB-SubCell"/>
</dbReference>
<evidence type="ECO:0000256" key="6">
    <source>
        <dbReference type="ARBA" id="ARBA00022843"/>
    </source>
</evidence>
<feature type="region of interest" description="Disordered" evidence="10">
    <location>
        <begin position="120"/>
        <end position="145"/>
    </location>
</feature>
<dbReference type="InterPro" id="IPR040221">
    <property type="entry name" value="CDCA7/CDA7L"/>
</dbReference>
<sequence>MDVPSETNDQNNMDDAAANAVEAGDRENLEGAIGSSAENNQVREDGQEEENEEEEGEEDAADEVKEEDEESEQSEEEEEEEEEGGASDEENDYEAQRQRNIERNQAMLRQLGLLVDPSAMAVPFGTSPSTSTATTASSTSSSSSALLPLSDAAPVAAGFSLQTPKRKYKPRQKRNVDTPTRTSSRLQTKSRRSYAENSFFKTLPPEEQAQILAAEKKARKKARREREKEDAEEAEGEETEEQRNARNSNKWIGSRLYDSDRGITCHQCRCTVDEKTTCANEFRIHTPARHHYCRRCLWNRYGEALDEVRKDPVWLCPSCRGVCNCSFCRKKRGQAPTGVLDTAILQKYSSVAEYLQKDRQEKPAVSEEELKKMKENIEKEIKEGIRPSAPITTSASAQAEEISADLKGDLYYVEAIVEHRSTPRGLEYLIKWLGYGYELNTWEPAAHLNCPHLIKEYHIRNKLPLHAKRGRKKKIVDDPPANADKEEKEKGKEEDEGEEEEEEEEKVAEWQTRRPGRPKGRGRGRPRLVVGTGRGPRRSDGAGDDEDGSGAADATTTTTTAEQRANAKKKRKAKEVLPTQATKKTKTTKTSAKNEDDEENEDEKKTKTKGKKKANTKVAKASKAKGGKAAATKKGPKGTKKEAEEAKQDVRKSPRQKQEAQPEASKAAVGRKSPRLAKRVRGGRADEEAEPVMAKAAAKPTGGRKRKKAESDGEEKEEKEEEKAGMEEDERPKTLYWDEPVEKGKRRRSAPILLSDNFIILGNGEVRGEAQRANARKSTSTTSTTGKSNAKAATEKEKKKEKGKEKKKTRKASTTKEKKGEATKQKKTKKNETKKQGKAKEEKKRKAKSDEGEKVRPEGEEKDKDEEEPERPLYWDTAVPRKRQRNPNMAYFTDFLLHSGPPSAKKKRKSSPPSPAK</sequence>
<feature type="compositionally biased region" description="Acidic residues" evidence="10">
    <location>
        <begin position="230"/>
        <end position="240"/>
    </location>
</feature>
<proteinExistence type="predicted"/>
<evidence type="ECO:0000256" key="8">
    <source>
        <dbReference type="ARBA" id="ARBA00023163"/>
    </source>
</evidence>
<feature type="compositionally biased region" description="Low complexity" evidence="10">
    <location>
        <begin position="549"/>
        <end position="564"/>
    </location>
</feature>
<evidence type="ECO:0000259" key="11">
    <source>
        <dbReference type="PROSITE" id="PS50013"/>
    </source>
</evidence>
<feature type="compositionally biased region" description="Polar residues" evidence="10">
    <location>
        <begin position="177"/>
        <end position="187"/>
    </location>
</feature>
<keyword evidence="13" id="KW-1185">Reference proteome</keyword>
<dbReference type="KEGG" id="acan:ACA1_166900"/>
<dbReference type="EMBL" id="KB007941">
    <property type="protein sequence ID" value="ELR18832.1"/>
    <property type="molecule type" value="Genomic_DNA"/>
</dbReference>
<dbReference type="InterPro" id="IPR000953">
    <property type="entry name" value="Chromo/chromo_shadow_dom"/>
</dbReference>
<evidence type="ECO:0000313" key="13">
    <source>
        <dbReference type="Proteomes" id="UP000011083"/>
    </source>
</evidence>
<dbReference type="PROSITE" id="PS50013">
    <property type="entry name" value="CHROMO_2"/>
    <property type="match status" value="1"/>
</dbReference>
<dbReference type="SUPFAM" id="SSF54160">
    <property type="entry name" value="Chromo domain-like"/>
    <property type="match status" value="1"/>
</dbReference>
<evidence type="ECO:0000256" key="7">
    <source>
        <dbReference type="ARBA" id="ARBA00023015"/>
    </source>
</evidence>
<dbReference type="Gene3D" id="2.40.50.40">
    <property type="match status" value="1"/>
</dbReference>
<dbReference type="Proteomes" id="UP000011083">
    <property type="component" value="Unassembled WGS sequence"/>
</dbReference>
<dbReference type="AlphaFoldDB" id="L8H0T0"/>
<dbReference type="OrthoDB" id="298344at2759"/>
<dbReference type="SMART" id="SM00298">
    <property type="entry name" value="CHROMO"/>
    <property type="match status" value="1"/>
</dbReference>
<feature type="region of interest" description="Disordered" evidence="10">
    <location>
        <begin position="158"/>
        <end position="207"/>
    </location>
</feature>
<feature type="compositionally biased region" description="Basic and acidic residues" evidence="10">
    <location>
        <begin position="639"/>
        <end position="660"/>
    </location>
</feature>
<dbReference type="PANTHER" id="PTHR31169:SF8">
    <property type="entry name" value="ZINC-FINGER DOMAIN OF MONOAMINE-OXIDASE A REPRESSOR R1 PROTEIN"/>
    <property type="match status" value="1"/>
</dbReference>
<keyword evidence="6" id="KW-0832">Ubl conjugation</keyword>
<keyword evidence="7" id="KW-0805">Transcription regulation</keyword>
<feature type="region of interest" description="Disordered" evidence="10">
    <location>
        <begin position="222"/>
        <end position="246"/>
    </location>
</feature>
<dbReference type="GO" id="GO:0005737">
    <property type="term" value="C:cytoplasm"/>
    <property type="evidence" value="ECO:0007669"/>
    <property type="project" value="UniProtKB-SubCell"/>
</dbReference>
<comment type="subcellular location">
    <subcellularLocation>
        <location evidence="2">Cytoplasm</location>
    </subcellularLocation>
    <subcellularLocation>
        <location evidence="1">Nucleus</location>
    </subcellularLocation>
</comment>
<dbReference type="InterPro" id="IPR018866">
    <property type="entry name" value="Znf-4CXXC_R1"/>
</dbReference>
<organism evidence="12 13">
    <name type="scientific">Acanthamoeba castellanii (strain ATCC 30010 / Neff)</name>
    <dbReference type="NCBI Taxonomy" id="1257118"/>
    <lineage>
        <taxon>Eukaryota</taxon>
        <taxon>Amoebozoa</taxon>
        <taxon>Discosea</taxon>
        <taxon>Longamoebia</taxon>
        <taxon>Centramoebida</taxon>
        <taxon>Acanthamoebidae</taxon>
        <taxon>Acanthamoeba</taxon>
    </lineage>
</organism>
<gene>
    <name evidence="12" type="ORF">ACA1_166900</name>
</gene>
<feature type="compositionally biased region" description="Low complexity" evidence="10">
    <location>
        <begin position="126"/>
        <end position="145"/>
    </location>
</feature>
<feature type="compositionally biased region" description="Basic and acidic residues" evidence="10">
    <location>
        <begin position="721"/>
        <end position="733"/>
    </location>
</feature>
<dbReference type="RefSeq" id="XP_004340890.1">
    <property type="nucleotide sequence ID" value="XM_004340842.1"/>
</dbReference>
<dbReference type="CDD" id="cd00024">
    <property type="entry name" value="CD_CSD"/>
    <property type="match status" value="1"/>
</dbReference>
<dbReference type="Pfam" id="PF10497">
    <property type="entry name" value="zf-4CXXC_R1"/>
    <property type="match status" value="1"/>
</dbReference>
<keyword evidence="8" id="KW-0804">Transcription</keyword>
<keyword evidence="9" id="KW-0539">Nucleus</keyword>
<feature type="compositionally biased region" description="Low complexity" evidence="10">
    <location>
        <begin position="772"/>
        <end position="792"/>
    </location>
</feature>
<dbReference type="VEuPathDB" id="AmoebaDB:ACA1_166900"/>
<feature type="compositionally biased region" description="Acidic residues" evidence="10">
    <location>
        <begin position="46"/>
        <end position="93"/>
    </location>
</feature>
<feature type="region of interest" description="Disordered" evidence="10">
    <location>
        <begin position="469"/>
        <end position="917"/>
    </location>
</feature>
<dbReference type="GeneID" id="14919645"/>
<evidence type="ECO:0000256" key="4">
    <source>
        <dbReference type="ARBA" id="ARBA00022499"/>
    </source>
</evidence>
<reference evidence="12 13" key="1">
    <citation type="journal article" date="2013" name="Genome Biol.">
        <title>Genome of Acanthamoeba castellanii highlights extensive lateral gene transfer and early evolution of tyrosine kinase signaling.</title>
        <authorList>
            <person name="Clarke M."/>
            <person name="Lohan A.J."/>
            <person name="Liu B."/>
            <person name="Lagkouvardos I."/>
            <person name="Roy S."/>
            <person name="Zafar N."/>
            <person name="Bertelli C."/>
            <person name="Schilde C."/>
            <person name="Kianianmomeni A."/>
            <person name="Burglin T.R."/>
            <person name="Frech C."/>
            <person name="Turcotte B."/>
            <person name="Kopec K.O."/>
            <person name="Synnott J.M."/>
            <person name="Choo C."/>
            <person name="Paponov I."/>
            <person name="Finkler A."/>
            <person name="Soon Heng Tan C."/>
            <person name="Hutchins A.P."/>
            <person name="Weinmeier T."/>
            <person name="Rattei T."/>
            <person name="Chu J.S."/>
            <person name="Gimenez G."/>
            <person name="Irimia M."/>
            <person name="Rigden D.J."/>
            <person name="Fitzpatrick D.A."/>
            <person name="Lorenzo-Morales J."/>
            <person name="Bateman A."/>
            <person name="Chiu C.H."/>
            <person name="Tang P."/>
            <person name="Hegemann P."/>
            <person name="Fromm H."/>
            <person name="Raoult D."/>
            <person name="Greub G."/>
            <person name="Miranda-Saavedra D."/>
            <person name="Chen N."/>
            <person name="Nash P."/>
            <person name="Ginger M.L."/>
            <person name="Horn M."/>
            <person name="Schaap P."/>
            <person name="Caler L."/>
            <person name="Loftus B."/>
        </authorList>
    </citation>
    <scope>NUCLEOTIDE SEQUENCE [LARGE SCALE GENOMIC DNA]</scope>
    <source>
        <strain evidence="12 13">Neff</strain>
    </source>
</reference>
<dbReference type="PROSITE" id="PS00598">
    <property type="entry name" value="CHROMO_1"/>
    <property type="match status" value="1"/>
</dbReference>
<keyword evidence="3" id="KW-0963">Cytoplasm</keyword>
<evidence type="ECO:0000313" key="12">
    <source>
        <dbReference type="EMBL" id="ELR18832.1"/>
    </source>
</evidence>
<evidence type="ECO:0000256" key="10">
    <source>
        <dbReference type="SAM" id="MobiDB-lite"/>
    </source>
</evidence>
<dbReference type="InterPro" id="IPR023779">
    <property type="entry name" value="Chromodomain_CS"/>
</dbReference>
<dbReference type="OMA" id="CANEFRI"/>
<evidence type="ECO:0000256" key="5">
    <source>
        <dbReference type="ARBA" id="ARBA00022553"/>
    </source>
</evidence>
<dbReference type="InterPro" id="IPR016197">
    <property type="entry name" value="Chromo-like_dom_sf"/>
</dbReference>
<feature type="region of interest" description="Disordered" evidence="10">
    <location>
        <begin position="1"/>
        <end position="102"/>
    </location>
</feature>
<feature type="compositionally biased region" description="Basic and acidic residues" evidence="10">
    <location>
        <begin position="793"/>
        <end position="804"/>
    </location>
</feature>
<feature type="compositionally biased region" description="Basic residues" evidence="10">
    <location>
        <begin position="672"/>
        <end position="682"/>
    </location>
</feature>
<dbReference type="Pfam" id="PF00385">
    <property type="entry name" value="Chromo"/>
    <property type="match status" value="1"/>
</dbReference>
<feature type="compositionally biased region" description="Basic residues" evidence="10">
    <location>
        <begin position="606"/>
        <end position="626"/>
    </location>
</feature>
<feature type="compositionally biased region" description="Basic and acidic residues" evidence="10">
    <location>
        <begin position="483"/>
        <end position="493"/>
    </location>
</feature>
<keyword evidence="4" id="KW-1017">Isopeptide bond</keyword>
<protein>
    <submittedName>
        <fullName evidence="12">'chromo' (CHRromatin Organization MOdifier) domain containing protein</fullName>
    </submittedName>
</protein>
<dbReference type="PANTHER" id="PTHR31169">
    <property type="entry name" value="OS05G0300700 PROTEIN"/>
    <property type="match status" value="1"/>
</dbReference>
<feature type="compositionally biased region" description="Acidic residues" evidence="10">
    <location>
        <begin position="494"/>
        <end position="506"/>
    </location>
</feature>
<evidence type="ECO:0000256" key="3">
    <source>
        <dbReference type="ARBA" id="ARBA00022490"/>
    </source>
</evidence>
<evidence type="ECO:0000256" key="9">
    <source>
        <dbReference type="ARBA" id="ARBA00023242"/>
    </source>
</evidence>
<dbReference type="InterPro" id="IPR023780">
    <property type="entry name" value="Chromo_domain"/>
</dbReference>
<feature type="compositionally biased region" description="Low complexity" evidence="10">
    <location>
        <begin position="8"/>
        <end position="22"/>
    </location>
</feature>
<feature type="compositionally biased region" description="Basic residues" evidence="10">
    <location>
        <begin position="514"/>
        <end position="526"/>
    </location>
</feature>
<name>L8H0T0_ACACF</name>
<dbReference type="GO" id="GO:0006355">
    <property type="term" value="P:regulation of DNA-templated transcription"/>
    <property type="evidence" value="ECO:0007669"/>
    <property type="project" value="InterPro"/>
</dbReference>
<feature type="compositionally biased region" description="Basic and acidic residues" evidence="10">
    <location>
        <begin position="814"/>
        <end position="862"/>
    </location>
</feature>